<dbReference type="AlphaFoldDB" id="A0A068S5Y2"/>
<name>A0A068S5Y2_9FUNG</name>
<proteinExistence type="predicted"/>
<comment type="caution">
    <text evidence="1">The sequence shown here is derived from an EMBL/GenBank/DDBJ whole genome shotgun (WGS) entry which is preliminary data.</text>
</comment>
<keyword evidence="2" id="KW-1185">Reference proteome</keyword>
<dbReference type="VEuPathDB" id="FungiDB:LCOR_08605.1"/>
<dbReference type="Proteomes" id="UP000027586">
    <property type="component" value="Unassembled WGS sequence"/>
</dbReference>
<accession>A0A068S5Y2</accession>
<sequence length="107" mass="12030">MESIGLCMIQQAASLNTFEYQGKFNSDDRLALTMLPAFGSFPKLNAVSFRHVNASCIPFLLWVIQHAPHLHFIKLHHPAMDSSVIDAIMRLQHVDTVVSKVVSRKDV</sequence>
<evidence type="ECO:0000313" key="2">
    <source>
        <dbReference type="Proteomes" id="UP000027586"/>
    </source>
</evidence>
<organism evidence="1 2">
    <name type="scientific">Lichtheimia corymbifera JMRC:FSU:9682</name>
    <dbReference type="NCBI Taxonomy" id="1263082"/>
    <lineage>
        <taxon>Eukaryota</taxon>
        <taxon>Fungi</taxon>
        <taxon>Fungi incertae sedis</taxon>
        <taxon>Mucoromycota</taxon>
        <taxon>Mucoromycotina</taxon>
        <taxon>Mucoromycetes</taxon>
        <taxon>Mucorales</taxon>
        <taxon>Lichtheimiaceae</taxon>
        <taxon>Lichtheimia</taxon>
    </lineage>
</organism>
<evidence type="ECO:0000313" key="1">
    <source>
        <dbReference type="EMBL" id="CDH57694.1"/>
    </source>
</evidence>
<dbReference type="EMBL" id="CBTN010000048">
    <property type="protein sequence ID" value="CDH57694.1"/>
    <property type="molecule type" value="Genomic_DNA"/>
</dbReference>
<gene>
    <name evidence="1" type="ORF">LCOR_08605.1</name>
</gene>
<evidence type="ECO:0008006" key="3">
    <source>
        <dbReference type="Google" id="ProtNLM"/>
    </source>
</evidence>
<protein>
    <recommendedName>
        <fullName evidence="3">F-box domain-containing protein</fullName>
    </recommendedName>
</protein>
<reference evidence="1" key="1">
    <citation type="submission" date="2013-08" db="EMBL/GenBank/DDBJ databases">
        <title>Gene expansion shapes genome architecture in the human pathogen Lichtheimia corymbifera: an evolutionary genomics analysis in the ancient terrestrial Mucorales (Mucoromycotina).</title>
        <authorList>
            <person name="Schwartze V.U."/>
            <person name="Winter S."/>
            <person name="Shelest E."/>
            <person name="Marcet-Houben M."/>
            <person name="Horn F."/>
            <person name="Wehner S."/>
            <person name="Hoffmann K."/>
            <person name="Riege K."/>
            <person name="Sammeth M."/>
            <person name="Nowrousian M."/>
            <person name="Valiante V."/>
            <person name="Linde J."/>
            <person name="Jacobsen I.D."/>
            <person name="Marz M."/>
            <person name="Brakhage A.A."/>
            <person name="Gabaldon T."/>
            <person name="Bocker S."/>
            <person name="Voigt K."/>
        </authorList>
    </citation>
    <scope>NUCLEOTIDE SEQUENCE [LARGE SCALE GENOMIC DNA]</scope>
    <source>
        <strain evidence="1">FSU 9682</strain>
    </source>
</reference>